<protein>
    <recommendedName>
        <fullName evidence="3">Peptidase C39-like domain-containing protein</fullName>
    </recommendedName>
</protein>
<evidence type="ECO:0000313" key="4">
    <source>
        <dbReference type="EMBL" id="KKS09475.1"/>
    </source>
</evidence>
<keyword evidence="2" id="KW-0472">Membrane</keyword>
<feature type="region of interest" description="Disordered" evidence="1">
    <location>
        <begin position="51"/>
        <end position="72"/>
    </location>
</feature>
<feature type="transmembrane region" description="Helical" evidence="2">
    <location>
        <begin position="9"/>
        <end position="30"/>
    </location>
</feature>
<dbReference type="EMBL" id="LCBL01000002">
    <property type="protein sequence ID" value="KKS09475.1"/>
    <property type="molecule type" value="Genomic_DNA"/>
</dbReference>
<name>A0A0G0W916_UNCC2</name>
<keyword evidence="2" id="KW-1133">Transmembrane helix</keyword>
<dbReference type="Proteomes" id="UP000033869">
    <property type="component" value="Unassembled WGS sequence"/>
</dbReference>
<evidence type="ECO:0000313" key="5">
    <source>
        <dbReference type="Proteomes" id="UP000033869"/>
    </source>
</evidence>
<accession>A0A0G0W916</accession>
<keyword evidence="2" id="KW-0812">Transmembrane</keyword>
<proteinExistence type="predicted"/>
<comment type="caution">
    <text evidence="4">The sequence shown here is derived from an EMBL/GenBank/DDBJ whole genome shotgun (WGS) entry which is preliminary data.</text>
</comment>
<evidence type="ECO:0000256" key="2">
    <source>
        <dbReference type="SAM" id="Phobius"/>
    </source>
</evidence>
<gene>
    <name evidence="4" type="ORF">UU65_C0002G0253</name>
</gene>
<dbReference type="InterPro" id="IPR039564">
    <property type="entry name" value="Peptidase_C39-like"/>
</dbReference>
<dbReference type="Gene3D" id="3.90.70.10">
    <property type="entry name" value="Cysteine proteinases"/>
    <property type="match status" value="1"/>
</dbReference>
<evidence type="ECO:0000259" key="3">
    <source>
        <dbReference type="Pfam" id="PF13529"/>
    </source>
</evidence>
<organism evidence="4 5">
    <name type="scientific">candidate division CPR2 bacterium GW2011_GWC1_41_48</name>
    <dbReference type="NCBI Taxonomy" id="1618344"/>
    <lineage>
        <taxon>Bacteria</taxon>
        <taxon>Bacteria division CPR2</taxon>
    </lineage>
</organism>
<evidence type="ECO:0000256" key="1">
    <source>
        <dbReference type="SAM" id="MobiDB-lite"/>
    </source>
</evidence>
<dbReference type="AlphaFoldDB" id="A0A0G0W916"/>
<sequence length="264" mass="29679">MSSIKRKHVVIILSILAILIIVGFGMWLSFNKANENIGLDKREPNLISVTPEAELNKGEDNKTTPTPSPLPTAQVKESVTLTAPYTVQAPFANWAVHEESCEEAALLMYHYFLEGQTDFNGSSVIEQHGAANDMLAMKNWQVKNYGREPDLTIEAWSKFAQEYYGYKPQTFKNITKEDIKKEIAAGHPVVVPVITHALENPHYGRQPSYHVLIIKGYKPEGIITNDPGVKEGENYFYTWDILFSAIDAQTSKMGQGREMAVIYK</sequence>
<reference evidence="4 5" key="1">
    <citation type="journal article" date="2015" name="Nature">
        <title>rRNA introns, odd ribosomes, and small enigmatic genomes across a large radiation of phyla.</title>
        <authorList>
            <person name="Brown C.T."/>
            <person name="Hug L.A."/>
            <person name="Thomas B.C."/>
            <person name="Sharon I."/>
            <person name="Castelle C.J."/>
            <person name="Singh A."/>
            <person name="Wilkins M.J."/>
            <person name="Williams K.H."/>
            <person name="Banfield J.F."/>
        </authorList>
    </citation>
    <scope>NUCLEOTIDE SEQUENCE [LARGE SCALE GENOMIC DNA]</scope>
</reference>
<dbReference type="Pfam" id="PF13529">
    <property type="entry name" value="Peptidase_C39_2"/>
    <property type="match status" value="1"/>
</dbReference>
<feature type="domain" description="Peptidase C39-like" evidence="3">
    <location>
        <begin position="83"/>
        <end position="227"/>
    </location>
</feature>